<sequence>MTCNPLADAFDYGSSGTGEADRESCDIIAGTLGSSAAIDELAEQNEIDVSEIKGEWEAFSVQQTSDDIIVIVGSDKRGTIYGIYDFCEKIGVSPWKWWADAEPTHADELYVDLPDGGYTEGASSVKYRGIFPNDEYLLNTWSNGDIAADMNTDKYEKIYELILRLKLNTLWPAMHHYSTAFHNIEGAAELAGKYGVVMGSSHAEPLLRNNLGELYAFQQDWISKNPDKPLTCKNSYGNNITDDDGHTVAYIWTDKDNSGNIVYNKEFLTDYWRESVRKYGKYENIYTLGMRGVHDGSFNTNMSSYTEALTEVIAAQKQILTEELCTGENRMYDSIDDVPTAFIAYKDILKYYNTEGHLGIPESTTIMYTDDNFGYMRQNAGEYERGKSGRAGVYYHLSYYGAPRSYLWLSSTQPGLIREELTRAYDTGADKIWIANIGDLKPAEKEIEYYARLARNISDVRQTDIADIYKAEAMRDYNMTEADAEKYADMMDEFYELANSKRPDFYREDDAAHGLNLATDVYGDEAQMYLNRYNAVLEKAESLYSGLESGKQDAFFELALYPIRCSRNMAACYIQTERANIYAAQNRGTASERYAAEARAAAEQIDNDILHYNSIENGKWNGIAALNVEFGDDAVIYYKDCDPIVATDPEITMLTELDYTAAAIAVDGNITDTPAIELSTYDTYSKFFDVVNQGYGSFDYTVSVNNEAVLLSKTTGTSYGSDRVYVGLDSSKAADDTDAVITVERMLNGAVIDTKEILVNISVPDTSYMDGTYYVEANGIVSIEAEHYSNSVKNGDYEWKIENDFGRSGDSVKAYPNTAENLLSKSTNSAELEALKSKAAQLEYDIYFTEAGTYTLDIYRMPTLDERNAVMRCAAAIDDNTPVSVGGTNSCTNSASKTDTWAKGVLANTEKLSTAITVPSKGKHTLKLYTVSPAFVVDKMVLRTNDTYSYFGAPESYNSVYNSVKTGLPSYTEQAPDESGITKLFEPAAVTGIIQNDNGILTVPVYAVSNITSAVAAVVEYNNDGSMASCDFEKITLTNGTATAELSVSDAAENYAVIIFDNFTELHPVAPYVEYGNIRSGAADSAIGVKTELDGYINKKSIVLVADAEITEDIDAGDIKYLRGETIERDSYKNIPIAADSSSRYYIRVGIDGESALDETVGMIPDNINETVPLFSEDFDEYSILPDVWNGTASGLSVESDSDNSYLKYASSGSTIGVWKALEPISCAGKTVTVETDLMFSEPWGGTRGNSQFSIGSSSPGFESDIIDYGISKKGHILAFEYKGGETLLVNNTEADIALIGSWMHVKAEIDFESRKIDLTLTNDRGIEENLYDLEFWSDEDINKIGSVYLRAAKPNGTVSVDNFNIYEKAEPKYAISITAVDEAGNEISGASVTVADSSGAEIRPETDGEYAGKYMLGFGSYTISVSAPGYEPAEQTFELNAELETKDVVIGLQETQVQ</sequence>
<gene>
    <name evidence="3" type="ORF">IAA60_04775</name>
</gene>
<dbReference type="InterPro" id="IPR042301">
    <property type="entry name" value="GH115_sf"/>
</dbReference>
<evidence type="ECO:0000259" key="2">
    <source>
        <dbReference type="Pfam" id="PF17829"/>
    </source>
</evidence>
<dbReference type="InterPro" id="IPR029018">
    <property type="entry name" value="Hex-like_dom2"/>
</dbReference>
<proteinExistence type="predicted"/>
<dbReference type="Gene3D" id="3.20.20.520">
    <property type="entry name" value="Glycosyl hydrolase family 115"/>
    <property type="match status" value="1"/>
</dbReference>
<dbReference type="PANTHER" id="PTHR37842">
    <property type="match status" value="1"/>
</dbReference>
<dbReference type="Gene3D" id="3.30.379.10">
    <property type="entry name" value="Chitobiase/beta-hexosaminidase domain 2-like"/>
    <property type="match status" value="1"/>
</dbReference>
<comment type="caution">
    <text evidence="3">The sequence shown here is derived from an EMBL/GenBank/DDBJ whole genome shotgun (WGS) entry which is preliminary data.</text>
</comment>
<accession>A0A9D1H253</accession>
<dbReference type="SUPFAM" id="SSF55545">
    <property type="entry name" value="beta-N-acetylhexosaminidase-like domain"/>
    <property type="match status" value="1"/>
</dbReference>
<dbReference type="InterPro" id="IPR041437">
    <property type="entry name" value="GH115_C"/>
</dbReference>
<reference evidence="3" key="1">
    <citation type="submission" date="2020-10" db="EMBL/GenBank/DDBJ databases">
        <authorList>
            <person name="Gilroy R."/>
        </authorList>
    </citation>
    <scope>NUCLEOTIDE SEQUENCE</scope>
    <source>
        <strain evidence="3">CHK181-108</strain>
    </source>
</reference>
<dbReference type="Gene3D" id="2.60.40.1120">
    <property type="entry name" value="Carboxypeptidase-like, regulatory domain"/>
    <property type="match status" value="1"/>
</dbReference>
<dbReference type="Pfam" id="PF13620">
    <property type="entry name" value="CarboxypepD_reg"/>
    <property type="match status" value="1"/>
</dbReference>
<evidence type="ECO:0000313" key="4">
    <source>
        <dbReference type="Proteomes" id="UP000824165"/>
    </source>
</evidence>
<dbReference type="GO" id="GO:0005975">
    <property type="term" value="P:carbohydrate metabolic process"/>
    <property type="evidence" value="ECO:0007669"/>
    <property type="project" value="UniProtKB-ARBA"/>
</dbReference>
<organism evidence="3 4">
    <name type="scientific">Candidatus Ornithomonoglobus intestinigallinarum</name>
    <dbReference type="NCBI Taxonomy" id="2840894"/>
    <lineage>
        <taxon>Bacteria</taxon>
        <taxon>Bacillati</taxon>
        <taxon>Bacillota</taxon>
        <taxon>Clostridia</taxon>
        <taxon>Candidatus Ornithomonoglobus</taxon>
    </lineage>
</organism>
<dbReference type="InterPro" id="IPR031924">
    <property type="entry name" value="GH115"/>
</dbReference>
<keyword evidence="1 3" id="KW-0378">Hydrolase</keyword>
<dbReference type="GO" id="GO:0016787">
    <property type="term" value="F:hydrolase activity"/>
    <property type="evidence" value="ECO:0007669"/>
    <property type="project" value="UniProtKB-KW"/>
</dbReference>
<protein>
    <submittedName>
        <fullName evidence="3">Glycosyl hydrolase 115 family protein</fullName>
    </submittedName>
</protein>
<dbReference type="SUPFAM" id="SSF49464">
    <property type="entry name" value="Carboxypeptidase regulatory domain-like"/>
    <property type="match status" value="1"/>
</dbReference>
<evidence type="ECO:0000313" key="3">
    <source>
        <dbReference type="EMBL" id="HIT85207.1"/>
    </source>
</evidence>
<feature type="domain" description="Gylcosyl hydrolase 115 C-terminal" evidence="2">
    <location>
        <begin position="774"/>
        <end position="955"/>
    </location>
</feature>
<dbReference type="Pfam" id="PF17829">
    <property type="entry name" value="GH115_C"/>
    <property type="match status" value="1"/>
</dbReference>
<dbReference type="InterPro" id="IPR008969">
    <property type="entry name" value="CarboxyPept-like_regulatory"/>
</dbReference>
<dbReference type="PANTHER" id="PTHR37842:SF2">
    <property type="entry name" value="GYLCOSYL HYDROLASE 115 C-TERMINAL DOMAIN-CONTAINING PROTEIN"/>
    <property type="match status" value="1"/>
</dbReference>
<name>A0A9D1H253_9FIRM</name>
<dbReference type="Pfam" id="PF15979">
    <property type="entry name" value="Glyco_hydro_115"/>
    <property type="match status" value="1"/>
</dbReference>
<dbReference type="Gene3D" id="2.60.120.1620">
    <property type="match status" value="1"/>
</dbReference>
<dbReference type="EMBL" id="DVLU01000044">
    <property type="protein sequence ID" value="HIT85207.1"/>
    <property type="molecule type" value="Genomic_DNA"/>
</dbReference>
<evidence type="ECO:0000256" key="1">
    <source>
        <dbReference type="ARBA" id="ARBA00022801"/>
    </source>
</evidence>
<reference evidence="3" key="2">
    <citation type="journal article" date="2021" name="PeerJ">
        <title>Extensive microbial diversity within the chicken gut microbiome revealed by metagenomics and culture.</title>
        <authorList>
            <person name="Gilroy R."/>
            <person name="Ravi A."/>
            <person name="Getino M."/>
            <person name="Pursley I."/>
            <person name="Horton D.L."/>
            <person name="Alikhan N.F."/>
            <person name="Baker D."/>
            <person name="Gharbi K."/>
            <person name="Hall N."/>
            <person name="Watson M."/>
            <person name="Adriaenssens E.M."/>
            <person name="Foster-Nyarko E."/>
            <person name="Jarju S."/>
            <person name="Secka A."/>
            <person name="Antonio M."/>
            <person name="Oren A."/>
            <person name="Chaudhuri R.R."/>
            <person name="La Ragione R."/>
            <person name="Hildebrand F."/>
            <person name="Pallen M.J."/>
        </authorList>
    </citation>
    <scope>NUCLEOTIDE SEQUENCE</scope>
    <source>
        <strain evidence="3">CHK181-108</strain>
    </source>
</reference>
<dbReference type="Proteomes" id="UP000824165">
    <property type="component" value="Unassembled WGS sequence"/>
</dbReference>
<dbReference type="Gene3D" id="1.20.58.2150">
    <property type="match status" value="1"/>
</dbReference>